<dbReference type="AlphaFoldDB" id="A0A6I4MGQ8"/>
<name>A0A6I4MGQ8_9ACTN</name>
<dbReference type="Proteomes" id="UP000462055">
    <property type="component" value="Unassembled WGS sequence"/>
</dbReference>
<proteinExistence type="predicted"/>
<keyword evidence="2" id="KW-0255">Endonuclease</keyword>
<dbReference type="InterPro" id="IPR012296">
    <property type="entry name" value="Nuclease_put_TT1808"/>
</dbReference>
<keyword evidence="2" id="KW-0378">Hydrolase</keyword>
<gene>
    <name evidence="2" type="ORF">F8568_023780</name>
</gene>
<sequence>MHRSVAPFDGSRTVSVAHDRDGFGPYTAEDLHAREDEGRGLELEDGWLIELSPSAPHNLAYRRIHEFVEAAVAEAGAAVYADRGGDWEIGTPAGIRRPDVFAVPSEVVRAAMAARSPAPLPGHEVLLVVEVVSPGSGSERTDRVRKIEDYAAAGIPQYWITDLLPRPRVQVFVLDGRTGTYRLDLTAEAGEVLEVKVDADRPFTVRFDPQQLAGF</sequence>
<comment type="caution">
    <text evidence="2">The sequence shown here is derived from an EMBL/GenBank/DDBJ whole genome shotgun (WGS) entry which is preliminary data.</text>
</comment>
<dbReference type="SUPFAM" id="SSF52980">
    <property type="entry name" value="Restriction endonuclease-like"/>
    <property type="match status" value="1"/>
</dbReference>
<dbReference type="EMBL" id="WBMS02000019">
    <property type="protein sequence ID" value="MWA03344.1"/>
    <property type="molecule type" value="Genomic_DNA"/>
</dbReference>
<evidence type="ECO:0000313" key="3">
    <source>
        <dbReference type="Proteomes" id="UP000462055"/>
    </source>
</evidence>
<dbReference type="GO" id="GO:0004519">
    <property type="term" value="F:endonuclease activity"/>
    <property type="evidence" value="ECO:0007669"/>
    <property type="project" value="UniProtKB-KW"/>
</dbReference>
<evidence type="ECO:0000313" key="2">
    <source>
        <dbReference type="EMBL" id="MWA03344.1"/>
    </source>
</evidence>
<organism evidence="2 3">
    <name type="scientific">Actinomadura physcomitrii</name>
    <dbReference type="NCBI Taxonomy" id="2650748"/>
    <lineage>
        <taxon>Bacteria</taxon>
        <taxon>Bacillati</taxon>
        <taxon>Actinomycetota</taxon>
        <taxon>Actinomycetes</taxon>
        <taxon>Streptosporangiales</taxon>
        <taxon>Thermomonosporaceae</taxon>
        <taxon>Actinomadura</taxon>
    </lineage>
</organism>
<protein>
    <submittedName>
        <fullName evidence="2">Uma2 family endonuclease</fullName>
    </submittedName>
</protein>
<dbReference type="PANTHER" id="PTHR35400:SF3">
    <property type="entry name" value="SLL1072 PROTEIN"/>
    <property type="match status" value="1"/>
</dbReference>
<reference evidence="2" key="1">
    <citation type="submission" date="2019-12" db="EMBL/GenBank/DDBJ databases">
        <title>Actinomadura physcomitrii sp. nov., a novel actinomycete isolated from moss [Physcomitrium sphaericum (Ludw) Fuernr].</title>
        <authorList>
            <person name="Zhuang X."/>
        </authorList>
    </citation>
    <scope>NUCLEOTIDE SEQUENCE [LARGE SCALE GENOMIC DNA]</scope>
    <source>
        <strain evidence="2">LD22</strain>
    </source>
</reference>
<dbReference type="RefSeq" id="WP_151595893.1">
    <property type="nucleotide sequence ID" value="NZ_WBMS02000019.1"/>
</dbReference>
<dbReference type="InterPro" id="IPR011335">
    <property type="entry name" value="Restrct_endonuc-II-like"/>
</dbReference>
<keyword evidence="3" id="KW-1185">Reference proteome</keyword>
<dbReference type="InterPro" id="IPR008538">
    <property type="entry name" value="Uma2"/>
</dbReference>
<dbReference type="Gene3D" id="3.90.1570.10">
    <property type="entry name" value="tt1808, chain A"/>
    <property type="match status" value="1"/>
</dbReference>
<accession>A0A6I4MGQ8</accession>
<keyword evidence="2" id="KW-0540">Nuclease</keyword>
<dbReference type="Pfam" id="PF05685">
    <property type="entry name" value="Uma2"/>
    <property type="match status" value="1"/>
</dbReference>
<dbReference type="PANTHER" id="PTHR35400">
    <property type="entry name" value="SLR1083 PROTEIN"/>
    <property type="match status" value="1"/>
</dbReference>
<evidence type="ECO:0000259" key="1">
    <source>
        <dbReference type="Pfam" id="PF05685"/>
    </source>
</evidence>
<feature type="domain" description="Putative restriction endonuclease" evidence="1">
    <location>
        <begin position="29"/>
        <end position="195"/>
    </location>
</feature>